<keyword evidence="2" id="KW-1185">Reference proteome</keyword>
<comment type="caution">
    <text evidence="1">The sequence shown here is derived from an EMBL/GenBank/DDBJ whole genome shotgun (WGS) entry which is preliminary data.</text>
</comment>
<dbReference type="AlphaFoldDB" id="K8WE53"/>
<dbReference type="HOGENOM" id="CLU_187673_0_0_6"/>
<reference evidence="1 2" key="1">
    <citation type="journal article" date="2012" name="BMC Genomics">
        <title>Comparative genomics of bacteria in the genus Providencia isolated from wild Drosophila melanogaster.</title>
        <authorList>
            <person name="Galac M.R."/>
            <person name="Lazzaro B.P."/>
        </authorList>
    </citation>
    <scope>NUCLEOTIDE SEQUENCE [LARGE SCALE GENOMIC DNA]</scope>
    <source>
        <strain evidence="1 2">DSM 19967</strain>
    </source>
</reference>
<organism evidence="1 2">
    <name type="scientific">Providencia sneebia DSM 19967</name>
    <dbReference type="NCBI Taxonomy" id="1141660"/>
    <lineage>
        <taxon>Bacteria</taxon>
        <taxon>Pseudomonadati</taxon>
        <taxon>Pseudomonadota</taxon>
        <taxon>Gammaproteobacteria</taxon>
        <taxon>Enterobacterales</taxon>
        <taxon>Morganellaceae</taxon>
        <taxon>Providencia</taxon>
    </lineage>
</organism>
<dbReference type="EMBL" id="AKKN01000010">
    <property type="protein sequence ID" value="EKT55752.1"/>
    <property type="molecule type" value="Genomic_DNA"/>
</dbReference>
<dbReference type="PATRIC" id="fig|1141660.3.peg.2452"/>
<gene>
    <name evidence="1" type="ORF">OO7_12284</name>
</gene>
<dbReference type="Proteomes" id="UP000010290">
    <property type="component" value="Chromosome"/>
</dbReference>
<accession>K8WE53</accession>
<name>K8WE53_9GAMM</name>
<sequence length="75" mass="8753">MTIATKKKKEYQDDDLLTIDDVCEIIGGISPKTLADWNNNHRHKATLAPIRFTSKMVRYEYKNVKAFIEKCRSSY</sequence>
<evidence type="ECO:0000313" key="2">
    <source>
        <dbReference type="Proteomes" id="UP000010290"/>
    </source>
</evidence>
<dbReference type="RefSeq" id="WP_008916221.1">
    <property type="nucleotide sequence ID" value="NZ_CM001773.1"/>
</dbReference>
<protein>
    <submittedName>
        <fullName evidence="1">Uncharacterized protein</fullName>
    </submittedName>
</protein>
<evidence type="ECO:0000313" key="1">
    <source>
        <dbReference type="EMBL" id="EKT55752.1"/>
    </source>
</evidence>
<dbReference type="OrthoDB" id="6460757at2"/>
<proteinExistence type="predicted"/>